<evidence type="ECO:0000256" key="1">
    <source>
        <dbReference type="SAM" id="SignalP"/>
    </source>
</evidence>
<dbReference type="AlphaFoldDB" id="A0A414W2Z4"/>
<gene>
    <name evidence="2" type="ORF">DW222_08185</name>
</gene>
<dbReference type="EMBL" id="QRJH01000003">
    <property type="protein sequence ID" value="RHH19541.1"/>
    <property type="molecule type" value="Genomic_DNA"/>
</dbReference>
<keyword evidence="1" id="KW-0732">Signal</keyword>
<comment type="caution">
    <text evidence="2">The sequence shown here is derived from an EMBL/GenBank/DDBJ whole genome shotgun (WGS) entry which is preliminary data.</text>
</comment>
<dbReference type="Pfam" id="PF25682">
    <property type="entry name" value="Phage_VG64"/>
    <property type="match status" value="1"/>
</dbReference>
<reference evidence="2 3" key="1">
    <citation type="submission" date="2018-08" db="EMBL/GenBank/DDBJ databases">
        <title>A genome reference for cultivated species of the human gut microbiota.</title>
        <authorList>
            <person name="Zou Y."/>
            <person name="Xue W."/>
            <person name="Luo G."/>
        </authorList>
    </citation>
    <scope>NUCLEOTIDE SEQUENCE [LARGE SCALE GENOMIC DNA]</scope>
    <source>
        <strain evidence="2 3">AM18-2AC</strain>
    </source>
</reference>
<dbReference type="InterPro" id="IPR058243">
    <property type="entry name" value="Phage_VG64"/>
</dbReference>
<proteinExistence type="predicted"/>
<evidence type="ECO:0000313" key="3">
    <source>
        <dbReference type="Proteomes" id="UP000284024"/>
    </source>
</evidence>
<dbReference type="Proteomes" id="UP000284024">
    <property type="component" value="Unassembled WGS sequence"/>
</dbReference>
<dbReference type="RefSeq" id="WP_118235741.1">
    <property type="nucleotide sequence ID" value="NZ_JAQDEF010000015.1"/>
</dbReference>
<dbReference type="PROSITE" id="PS51257">
    <property type="entry name" value="PROKAR_LIPOPROTEIN"/>
    <property type="match status" value="1"/>
</dbReference>
<feature type="signal peptide" evidence="1">
    <location>
        <begin position="1"/>
        <end position="21"/>
    </location>
</feature>
<evidence type="ECO:0000313" key="2">
    <source>
        <dbReference type="EMBL" id="RHH19541.1"/>
    </source>
</evidence>
<protein>
    <submittedName>
        <fullName evidence="2">Uncharacterized protein</fullName>
    </submittedName>
</protein>
<feature type="chain" id="PRO_5039012222" evidence="1">
    <location>
        <begin position="22"/>
        <end position="128"/>
    </location>
</feature>
<organism evidence="2 3">
    <name type="scientific">Blautia obeum</name>
    <dbReference type="NCBI Taxonomy" id="40520"/>
    <lineage>
        <taxon>Bacteria</taxon>
        <taxon>Bacillati</taxon>
        <taxon>Bacillota</taxon>
        <taxon>Clostridia</taxon>
        <taxon>Lachnospirales</taxon>
        <taxon>Lachnospiraceae</taxon>
        <taxon>Blautia</taxon>
    </lineage>
</organism>
<name>A0A414W2Z4_9FIRM</name>
<sequence>MKKKIAAVIALVLLICITATGCTEANQVSYNISKEADNFNVTRKLTVLNARTDTILLELTGTFALKNNNANELEVIIETAENKYQKDYVYLNDYTMYVVEDISGASVDKYHYEINFLPEFGFKVTRDD</sequence>
<accession>A0A414W2Z4</accession>